<sequence length="384" mass="43165">MNKASIKTNWNAFIQLFLMNYRELVRDRTTFFFVLVFPFMFIVLFAFISYQSQPAPIKVGIVMESGSDAKVQSLTEQLRQHDRFQVSNAEEAELNAKFEKKELDAAVVLPRTLDAQGSVRLVYDRNKEDLVLILKSLLYDKLHPIGGPQMVTEPIGDARKPFDILKFTFPSVLILAFLSLSLTGTSVPIIQMRQRGSLRLFALTPVNRFNLVASQILVRAVIAMIQVAIMLVYSFQTGIVTAESVPGILMVSGFGLLMFFSLGYMLGGMLRSQEAVNGVIGLIMGPLMIVCGLFYPLEWMPPLIRTFSQYVPLTYFGDGLRKFVNTGTEAMASLVVDCLVMTATAALFLVIARYTFQWDDRSDQERGRRKDARKNAKKSFRIGG</sequence>
<evidence type="ECO:0000256" key="3">
    <source>
        <dbReference type="ARBA" id="ARBA00022989"/>
    </source>
</evidence>
<dbReference type="InterPro" id="IPR052902">
    <property type="entry name" value="ABC-2_transporter"/>
</dbReference>
<dbReference type="RefSeq" id="WP_373951230.1">
    <property type="nucleotide sequence ID" value="NZ_JBHDLN010000005.1"/>
</dbReference>
<dbReference type="Pfam" id="PF12698">
    <property type="entry name" value="ABC2_membrane_3"/>
    <property type="match status" value="1"/>
</dbReference>
<reference evidence="8 9" key="1">
    <citation type="submission" date="2024-09" db="EMBL/GenBank/DDBJ databases">
        <authorList>
            <person name="Makale K.P.P."/>
            <person name="Makhzoum A."/>
            <person name="Rantong G."/>
            <person name="Rahube T.O."/>
        </authorList>
    </citation>
    <scope>NUCLEOTIDE SEQUENCE [LARGE SCALE GENOMIC DNA]</scope>
    <source>
        <strain evidence="8 9">KM_D13</strain>
    </source>
</reference>
<gene>
    <name evidence="8" type="ORF">ACEU3E_12225</name>
</gene>
<feature type="transmembrane region" description="Helical" evidence="6">
    <location>
        <begin position="167"/>
        <end position="190"/>
    </location>
</feature>
<evidence type="ECO:0000256" key="2">
    <source>
        <dbReference type="ARBA" id="ARBA00022692"/>
    </source>
</evidence>
<evidence type="ECO:0000259" key="7">
    <source>
        <dbReference type="PROSITE" id="PS51012"/>
    </source>
</evidence>
<accession>A0ABV4UYQ5</accession>
<feature type="compositionally biased region" description="Basic residues" evidence="5">
    <location>
        <begin position="369"/>
        <end position="384"/>
    </location>
</feature>
<evidence type="ECO:0000256" key="5">
    <source>
        <dbReference type="SAM" id="MobiDB-lite"/>
    </source>
</evidence>
<dbReference type="InterPro" id="IPR013525">
    <property type="entry name" value="ABC2_TM"/>
</dbReference>
<comment type="subcellular location">
    <subcellularLocation>
        <location evidence="1">Membrane</location>
        <topology evidence="1">Multi-pass membrane protein</topology>
    </subcellularLocation>
</comment>
<keyword evidence="3 6" id="KW-1133">Transmembrane helix</keyword>
<protein>
    <submittedName>
        <fullName evidence="8">ABC transporter permease</fullName>
    </submittedName>
</protein>
<feature type="transmembrane region" description="Helical" evidence="6">
    <location>
        <begin position="29"/>
        <end position="50"/>
    </location>
</feature>
<evidence type="ECO:0000256" key="1">
    <source>
        <dbReference type="ARBA" id="ARBA00004141"/>
    </source>
</evidence>
<dbReference type="EMBL" id="JBHDLN010000005">
    <property type="protein sequence ID" value="MFB0842940.1"/>
    <property type="molecule type" value="Genomic_DNA"/>
</dbReference>
<dbReference type="Proteomes" id="UP001575622">
    <property type="component" value="Unassembled WGS sequence"/>
</dbReference>
<dbReference type="InterPro" id="IPR047817">
    <property type="entry name" value="ABC2_TM_bact-type"/>
</dbReference>
<keyword evidence="2 6" id="KW-0812">Transmembrane</keyword>
<evidence type="ECO:0000256" key="4">
    <source>
        <dbReference type="ARBA" id="ARBA00023136"/>
    </source>
</evidence>
<dbReference type="PANTHER" id="PTHR43027:SF1">
    <property type="entry name" value="DOXORUBICIN RESISTANCE ABC TRANSPORTER PERMEASE PROTEIN DRRC-RELATED"/>
    <property type="match status" value="1"/>
</dbReference>
<organism evidence="8 9">
    <name type="scientific">Paenibacillus oleatilyticus</name>
    <dbReference type="NCBI Taxonomy" id="2594886"/>
    <lineage>
        <taxon>Bacteria</taxon>
        <taxon>Bacillati</taxon>
        <taxon>Bacillota</taxon>
        <taxon>Bacilli</taxon>
        <taxon>Bacillales</taxon>
        <taxon>Paenibacillaceae</taxon>
        <taxon>Paenibacillus</taxon>
    </lineage>
</organism>
<evidence type="ECO:0000313" key="8">
    <source>
        <dbReference type="EMBL" id="MFB0842940.1"/>
    </source>
</evidence>
<name>A0ABV4UYQ5_9BACL</name>
<feature type="transmembrane region" description="Helical" evidence="6">
    <location>
        <begin position="211"/>
        <end position="235"/>
    </location>
</feature>
<proteinExistence type="predicted"/>
<keyword evidence="4 6" id="KW-0472">Membrane</keyword>
<feature type="domain" description="ABC transmembrane type-2" evidence="7">
    <location>
        <begin position="127"/>
        <end position="359"/>
    </location>
</feature>
<comment type="caution">
    <text evidence="8">The sequence shown here is derived from an EMBL/GenBank/DDBJ whole genome shotgun (WGS) entry which is preliminary data.</text>
</comment>
<dbReference type="PROSITE" id="PS51012">
    <property type="entry name" value="ABC_TM2"/>
    <property type="match status" value="1"/>
</dbReference>
<evidence type="ECO:0000256" key="6">
    <source>
        <dbReference type="SAM" id="Phobius"/>
    </source>
</evidence>
<feature type="transmembrane region" description="Helical" evidence="6">
    <location>
        <begin position="279"/>
        <end position="297"/>
    </location>
</feature>
<feature type="transmembrane region" description="Helical" evidence="6">
    <location>
        <begin position="247"/>
        <end position="267"/>
    </location>
</feature>
<evidence type="ECO:0000313" key="9">
    <source>
        <dbReference type="Proteomes" id="UP001575622"/>
    </source>
</evidence>
<feature type="region of interest" description="Disordered" evidence="5">
    <location>
        <begin position="365"/>
        <end position="384"/>
    </location>
</feature>
<keyword evidence="9" id="KW-1185">Reference proteome</keyword>
<dbReference type="PANTHER" id="PTHR43027">
    <property type="entry name" value="DOXORUBICIN RESISTANCE ABC TRANSPORTER PERMEASE PROTEIN DRRC-RELATED"/>
    <property type="match status" value="1"/>
</dbReference>
<feature type="transmembrane region" description="Helical" evidence="6">
    <location>
        <begin position="330"/>
        <end position="352"/>
    </location>
</feature>